<comment type="caution">
    <text evidence="2">The sequence shown here is derived from an EMBL/GenBank/DDBJ whole genome shotgun (WGS) entry which is preliminary data.</text>
</comment>
<name>A0AA39SU30_ACESA</name>
<sequence>MRVKLIIQSDTMQVTGGTFDKHVLLSLERSSLKGAKQVFLVESKREGTSCVASASDGGRPSGIVSKQKEGVPLRESGPWDLSSRKVGSRCSGIKAVSIDKGPSLSLAGVISNSNLLRGGNCLRKVSGGPNCSKLVDVGLEGCGFDKLEGLLRGLEVGFSDSTSENKKATDQVSHVVSKFGAEDDGLVKFGNDTPVAVQASHVVSKSGAVQASHVFQASDQVSHVVTKSGAEDDGLVKFGNGKVALSNQDNLIDAEEHDRPIKSGGRKKNHSVKRHDKITRHLKASADILNHEFGKEIIVPEVKKASWNLKEELAKVIKAEIIRRIKADPFKNN</sequence>
<evidence type="ECO:0000256" key="1">
    <source>
        <dbReference type="SAM" id="MobiDB-lite"/>
    </source>
</evidence>
<feature type="region of interest" description="Disordered" evidence="1">
    <location>
        <begin position="257"/>
        <end position="276"/>
    </location>
</feature>
<feature type="compositionally biased region" description="Basic residues" evidence="1">
    <location>
        <begin position="264"/>
        <end position="276"/>
    </location>
</feature>
<dbReference type="EMBL" id="JAUESC010000003">
    <property type="protein sequence ID" value="KAK0599842.1"/>
    <property type="molecule type" value="Genomic_DNA"/>
</dbReference>
<evidence type="ECO:0000313" key="2">
    <source>
        <dbReference type="EMBL" id="KAK0599842.1"/>
    </source>
</evidence>
<accession>A0AA39SU30</accession>
<evidence type="ECO:0000313" key="3">
    <source>
        <dbReference type="Proteomes" id="UP001168877"/>
    </source>
</evidence>
<organism evidence="2 3">
    <name type="scientific">Acer saccharum</name>
    <name type="common">Sugar maple</name>
    <dbReference type="NCBI Taxonomy" id="4024"/>
    <lineage>
        <taxon>Eukaryota</taxon>
        <taxon>Viridiplantae</taxon>
        <taxon>Streptophyta</taxon>
        <taxon>Embryophyta</taxon>
        <taxon>Tracheophyta</taxon>
        <taxon>Spermatophyta</taxon>
        <taxon>Magnoliopsida</taxon>
        <taxon>eudicotyledons</taxon>
        <taxon>Gunneridae</taxon>
        <taxon>Pentapetalae</taxon>
        <taxon>rosids</taxon>
        <taxon>malvids</taxon>
        <taxon>Sapindales</taxon>
        <taxon>Sapindaceae</taxon>
        <taxon>Hippocastanoideae</taxon>
        <taxon>Acereae</taxon>
        <taxon>Acer</taxon>
    </lineage>
</organism>
<reference evidence="2" key="2">
    <citation type="submission" date="2023-06" db="EMBL/GenBank/DDBJ databases">
        <authorList>
            <person name="Swenson N.G."/>
            <person name="Wegrzyn J.L."/>
            <person name="Mcevoy S.L."/>
        </authorList>
    </citation>
    <scope>NUCLEOTIDE SEQUENCE</scope>
    <source>
        <strain evidence="2">NS2018</strain>
        <tissue evidence="2">Leaf</tissue>
    </source>
</reference>
<keyword evidence="3" id="KW-1185">Reference proteome</keyword>
<gene>
    <name evidence="2" type="ORF">LWI29_009136</name>
</gene>
<dbReference type="Proteomes" id="UP001168877">
    <property type="component" value="Unassembled WGS sequence"/>
</dbReference>
<proteinExistence type="predicted"/>
<dbReference type="AlphaFoldDB" id="A0AA39SU30"/>
<reference evidence="2" key="1">
    <citation type="journal article" date="2022" name="Plant J.">
        <title>Strategies of tolerance reflected in two North American maple genomes.</title>
        <authorList>
            <person name="McEvoy S.L."/>
            <person name="Sezen U.U."/>
            <person name="Trouern-Trend A."/>
            <person name="McMahon S.M."/>
            <person name="Schaberg P.G."/>
            <person name="Yang J."/>
            <person name="Wegrzyn J.L."/>
            <person name="Swenson N.G."/>
        </authorList>
    </citation>
    <scope>NUCLEOTIDE SEQUENCE</scope>
    <source>
        <strain evidence="2">NS2018</strain>
    </source>
</reference>
<protein>
    <submittedName>
        <fullName evidence="2">Uncharacterized protein</fullName>
    </submittedName>
</protein>